<dbReference type="Proteomes" id="UP001151760">
    <property type="component" value="Unassembled WGS sequence"/>
</dbReference>
<evidence type="ECO:0000256" key="2">
    <source>
        <dbReference type="SAM" id="MobiDB-lite"/>
    </source>
</evidence>
<proteinExistence type="predicted"/>
<comment type="caution">
    <text evidence="3">The sequence shown here is derived from an EMBL/GenBank/DDBJ whole genome shotgun (WGS) entry which is preliminary data.</text>
</comment>
<gene>
    <name evidence="3" type="ORF">Tco_0843599</name>
</gene>
<keyword evidence="4" id="KW-1185">Reference proteome</keyword>
<feature type="region of interest" description="Disordered" evidence="2">
    <location>
        <begin position="257"/>
        <end position="293"/>
    </location>
</feature>
<dbReference type="EMBL" id="BQNB010012885">
    <property type="protein sequence ID" value="GJT09137.1"/>
    <property type="molecule type" value="Genomic_DNA"/>
</dbReference>
<reference evidence="3" key="1">
    <citation type="journal article" date="2022" name="Int. J. Mol. Sci.">
        <title>Draft Genome of Tanacetum Coccineum: Genomic Comparison of Closely Related Tanacetum-Family Plants.</title>
        <authorList>
            <person name="Yamashiro T."/>
            <person name="Shiraishi A."/>
            <person name="Nakayama K."/>
            <person name="Satake H."/>
        </authorList>
    </citation>
    <scope>NUCLEOTIDE SEQUENCE</scope>
</reference>
<organism evidence="3 4">
    <name type="scientific">Tanacetum coccineum</name>
    <dbReference type="NCBI Taxonomy" id="301880"/>
    <lineage>
        <taxon>Eukaryota</taxon>
        <taxon>Viridiplantae</taxon>
        <taxon>Streptophyta</taxon>
        <taxon>Embryophyta</taxon>
        <taxon>Tracheophyta</taxon>
        <taxon>Spermatophyta</taxon>
        <taxon>Magnoliopsida</taxon>
        <taxon>eudicotyledons</taxon>
        <taxon>Gunneridae</taxon>
        <taxon>Pentapetalae</taxon>
        <taxon>asterids</taxon>
        <taxon>campanulids</taxon>
        <taxon>Asterales</taxon>
        <taxon>Asteraceae</taxon>
        <taxon>Asteroideae</taxon>
        <taxon>Anthemideae</taxon>
        <taxon>Anthemidinae</taxon>
        <taxon>Tanacetum</taxon>
    </lineage>
</organism>
<evidence type="ECO:0000313" key="4">
    <source>
        <dbReference type="Proteomes" id="UP001151760"/>
    </source>
</evidence>
<reference evidence="3" key="2">
    <citation type="submission" date="2022-01" db="EMBL/GenBank/DDBJ databases">
        <authorList>
            <person name="Yamashiro T."/>
            <person name="Shiraishi A."/>
            <person name="Satake H."/>
            <person name="Nakayama K."/>
        </authorList>
    </citation>
    <scope>NUCLEOTIDE SEQUENCE</scope>
</reference>
<sequence>MKEPATVALNDTVGNVVNLEKEVFDLSGNTCVTTHLAIVNQPSLCAKHKDTTENTASDGNLSNVEVVSRAYQSLGQCVLSHELDRLRTDLQIQMQANSGLTKELTLLDNSHSSCSEWEKELVDNLRDMEKGMDDWGKTSSEQVERIKGLEEALVPQSKQLAASKELVRVLEGEKADLAAELAQAEVDRHKLVRSSSRPCLGRTEDQVATMLSETRDLDIEGSKSWKERHRELFIMQYPYIRKVANSYRLSVDALMKVSPDVPPPPRASGTRTSTADGTGDVAQQSPTYSKYYC</sequence>
<evidence type="ECO:0000256" key="1">
    <source>
        <dbReference type="SAM" id="Coils"/>
    </source>
</evidence>
<evidence type="ECO:0000313" key="3">
    <source>
        <dbReference type="EMBL" id="GJT09137.1"/>
    </source>
</evidence>
<feature type="coiled-coil region" evidence="1">
    <location>
        <begin position="160"/>
        <end position="187"/>
    </location>
</feature>
<accession>A0ABQ5B4R1</accession>
<keyword evidence="1" id="KW-0175">Coiled coil</keyword>
<feature type="compositionally biased region" description="Polar residues" evidence="2">
    <location>
        <begin position="269"/>
        <end position="293"/>
    </location>
</feature>
<name>A0ABQ5B4R1_9ASTR</name>
<protein>
    <submittedName>
        <fullName evidence="3">Uncharacterized protein</fullName>
    </submittedName>
</protein>